<reference evidence="1 2" key="1">
    <citation type="submission" date="2020-08" db="EMBL/GenBank/DDBJ databases">
        <title>Genomic Encyclopedia of Type Strains, Phase IV (KMG-IV): sequencing the most valuable type-strain genomes for metagenomic binning, comparative biology and taxonomic classification.</title>
        <authorList>
            <person name="Goeker M."/>
        </authorList>
    </citation>
    <scope>NUCLEOTIDE SEQUENCE [LARGE SCALE GENOMIC DNA]</scope>
    <source>
        <strain evidence="1 2">DSM 100044</strain>
    </source>
</reference>
<accession>A0A7W9BBI4</accession>
<gene>
    <name evidence="1" type="ORF">FHS94_000985</name>
</gene>
<organism evidence="1 2">
    <name type="scientific">Sphingomonas aerophila</name>
    <dbReference type="NCBI Taxonomy" id="1344948"/>
    <lineage>
        <taxon>Bacteria</taxon>
        <taxon>Pseudomonadati</taxon>
        <taxon>Pseudomonadota</taxon>
        <taxon>Alphaproteobacteria</taxon>
        <taxon>Sphingomonadales</taxon>
        <taxon>Sphingomonadaceae</taxon>
        <taxon>Sphingomonas</taxon>
    </lineage>
</organism>
<dbReference type="EMBL" id="JACIJK010000002">
    <property type="protein sequence ID" value="MBB5714162.1"/>
    <property type="molecule type" value="Genomic_DNA"/>
</dbReference>
<dbReference type="AlphaFoldDB" id="A0A7W9BBI4"/>
<sequence>MADHSWLSAYGEPYDPRPAVEAWRTGRAAEASFELWEQLYHQGTVNSASYAAVGEIVRLMKDQDAPDWNAYALVASIEDGRLAKGSPPIPSELEQDYERAWTAILPMALRDLGQAQDELLVRGTLAVIAHAKGQHTLAAIALCTEDERVEMLGG</sequence>
<dbReference type="Proteomes" id="UP000546200">
    <property type="component" value="Unassembled WGS sequence"/>
</dbReference>
<name>A0A7W9BBI4_9SPHN</name>
<dbReference type="RefSeq" id="WP_184055199.1">
    <property type="nucleotide sequence ID" value="NZ_JACIJK010000002.1"/>
</dbReference>
<keyword evidence="2" id="KW-1185">Reference proteome</keyword>
<protein>
    <submittedName>
        <fullName evidence="1">Uncharacterized protein</fullName>
    </submittedName>
</protein>
<comment type="caution">
    <text evidence="1">The sequence shown here is derived from an EMBL/GenBank/DDBJ whole genome shotgun (WGS) entry which is preliminary data.</text>
</comment>
<evidence type="ECO:0000313" key="1">
    <source>
        <dbReference type="EMBL" id="MBB5714162.1"/>
    </source>
</evidence>
<proteinExistence type="predicted"/>
<evidence type="ECO:0000313" key="2">
    <source>
        <dbReference type="Proteomes" id="UP000546200"/>
    </source>
</evidence>